<dbReference type="InterPro" id="IPR042001">
    <property type="entry name" value="Sortase_F"/>
</dbReference>
<comment type="caution">
    <text evidence="2">The sequence shown here is derived from an EMBL/GenBank/DDBJ whole genome shotgun (WGS) entry which is preliminary data.</text>
</comment>
<name>A0ABP7HJF3_9PSEU</name>
<gene>
    <name evidence="2" type="ORF">GCM10022380_12350</name>
</gene>
<sequence length="211" mass="22558">MDGSPPDITVRFRRQPYRAGERVSGMVAVRFLLAFTLLLLGGCAAQPAPVQPVQPAPEPEVVAPVEPEALDVPRIGARSTLVPLGLNADETIEVPPVTQPMQAGWYRLGPSPGEPGPAVVLGHVDGGGRPGIFHRLKELVPGDEVVVSRKDGSTVTFAVTRVEQIDKDEFPTEAVYGDTAGPELRLITCGGSFDRAARSYRDNIIVYAALR</sequence>
<organism evidence="2 3">
    <name type="scientific">Amycolatopsis tucumanensis</name>
    <dbReference type="NCBI Taxonomy" id="401106"/>
    <lineage>
        <taxon>Bacteria</taxon>
        <taxon>Bacillati</taxon>
        <taxon>Actinomycetota</taxon>
        <taxon>Actinomycetes</taxon>
        <taxon>Pseudonocardiales</taxon>
        <taxon>Pseudonocardiaceae</taxon>
        <taxon>Amycolatopsis</taxon>
    </lineage>
</organism>
<evidence type="ECO:0008006" key="4">
    <source>
        <dbReference type="Google" id="ProtNLM"/>
    </source>
</evidence>
<dbReference type="Gene3D" id="2.40.260.10">
    <property type="entry name" value="Sortase"/>
    <property type="match status" value="1"/>
</dbReference>
<keyword evidence="3" id="KW-1185">Reference proteome</keyword>
<reference evidence="3" key="1">
    <citation type="journal article" date="2019" name="Int. J. Syst. Evol. Microbiol.">
        <title>The Global Catalogue of Microorganisms (GCM) 10K type strain sequencing project: providing services to taxonomists for standard genome sequencing and annotation.</title>
        <authorList>
            <consortium name="The Broad Institute Genomics Platform"/>
            <consortium name="The Broad Institute Genome Sequencing Center for Infectious Disease"/>
            <person name="Wu L."/>
            <person name="Ma J."/>
        </authorList>
    </citation>
    <scope>NUCLEOTIDE SEQUENCE [LARGE SCALE GENOMIC DNA]</scope>
    <source>
        <strain evidence="3">JCM 17017</strain>
    </source>
</reference>
<accession>A0ABP7HJF3</accession>
<dbReference type="InterPro" id="IPR023365">
    <property type="entry name" value="Sortase_dom-sf"/>
</dbReference>
<dbReference type="EMBL" id="BAABCM010000001">
    <property type="protein sequence ID" value="GAA3796721.1"/>
    <property type="molecule type" value="Genomic_DNA"/>
</dbReference>
<evidence type="ECO:0000313" key="2">
    <source>
        <dbReference type="EMBL" id="GAA3796721.1"/>
    </source>
</evidence>
<dbReference type="Proteomes" id="UP001501624">
    <property type="component" value="Unassembled WGS sequence"/>
</dbReference>
<protein>
    <recommendedName>
        <fullName evidence="4">Class F sortase</fullName>
    </recommendedName>
</protein>
<evidence type="ECO:0000313" key="3">
    <source>
        <dbReference type="Proteomes" id="UP001501624"/>
    </source>
</evidence>
<proteinExistence type="predicted"/>
<dbReference type="Pfam" id="PF04203">
    <property type="entry name" value="Sortase"/>
    <property type="match status" value="1"/>
</dbReference>
<dbReference type="CDD" id="cd05829">
    <property type="entry name" value="Sortase_F"/>
    <property type="match status" value="1"/>
</dbReference>
<dbReference type="SUPFAM" id="SSF63817">
    <property type="entry name" value="Sortase"/>
    <property type="match status" value="1"/>
</dbReference>
<keyword evidence="1" id="KW-0378">Hydrolase</keyword>
<dbReference type="NCBIfam" id="NF033748">
    <property type="entry name" value="class_F_sortase"/>
    <property type="match status" value="1"/>
</dbReference>
<evidence type="ECO:0000256" key="1">
    <source>
        <dbReference type="ARBA" id="ARBA00022801"/>
    </source>
</evidence>
<dbReference type="InterPro" id="IPR005754">
    <property type="entry name" value="Sortase"/>
</dbReference>